<protein>
    <submittedName>
        <fullName evidence="1">Uncharacterized protein</fullName>
    </submittedName>
</protein>
<sequence>MRFILALKSARAFFTARGPMRHASMKLPGKGRLDVLEGWKRMDGRGAGSCVTFDSAPSGPLFLGSPSVKLSVVECDGARKSGSRVLIPDLVVMAKVGALGVLLLLIVERIWEHCSHNSLCEGAEAELGELIELLAVDPRYVIVKDLNQKPFMYPMVSHSAAFPVREKWKNLNLDVSLVALSAFGKVIEFWKPEEFGRECSCRVLGGVGSLASVLLDEDASSSKRFLPAITRDSF</sequence>
<gene>
    <name evidence="1" type="ORF">Tci_043706</name>
</gene>
<dbReference type="EMBL" id="BKCJ010006359">
    <property type="protein sequence ID" value="GEU71728.1"/>
    <property type="molecule type" value="Genomic_DNA"/>
</dbReference>
<organism evidence="1">
    <name type="scientific">Tanacetum cinerariifolium</name>
    <name type="common">Dalmatian daisy</name>
    <name type="synonym">Chrysanthemum cinerariifolium</name>
    <dbReference type="NCBI Taxonomy" id="118510"/>
    <lineage>
        <taxon>Eukaryota</taxon>
        <taxon>Viridiplantae</taxon>
        <taxon>Streptophyta</taxon>
        <taxon>Embryophyta</taxon>
        <taxon>Tracheophyta</taxon>
        <taxon>Spermatophyta</taxon>
        <taxon>Magnoliopsida</taxon>
        <taxon>eudicotyledons</taxon>
        <taxon>Gunneridae</taxon>
        <taxon>Pentapetalae</taxon>
        <taxon>asterids</taxon>
        <taxon>campanulids</taxon>
        <taxon>Asterales</taxon>
        <taxon>Asteraceae</taxon>
        <taxon>Asteroideae</taxon>
        <taxon>Anthemideae</taxon>
        <taxon>Anthemidinae</taxon>
        <taxon>Tanacetum</taxon>
    </lineage>
</organism>
<evidence type="ECO:0000313" key="1">
    <source>
        <dbReference type="EMBL" id="GEU71728.1"/>
    </source>
</evidence>
<dbReference type="AlphaFoldDB" id="A0A6L2MCW7"/>
<name>A0A6L2MCW7_TANCI</name>
<reference evidence="1" key="1">
    <citation type="journal article" date="2019" name="Sci. Rep.">
        <title>Draft genome of Tanacetum cinerariifolium, the natural source of mosquito coil.</title>
        <authorList>
            <person name="Yamashiro T."/>
            <person name="Shiraishi A."/>
            <person name="Satake H."/>
            <person name="Nakayama K."/>
        </authorList>
    </citation>
    <scope>NUCLEOTIDE SEQUENCE</scope>
</reference>
<proteinExistence type="predicted"/>
<accession>A0A6L2MCW7</accession>
<comment type="caution">
    <text evidence="1">The sequence shown here is derived from an EMBL/GenBank/DDBJ whole genome shotgun (WGS) entry which is preliminary data.</text>
</comment>